<dbReference type="EMBL" id="JAQQLF010000005">
    <property type="protein sequence ID" value="MDC7716462.1"/>
    <property type="molecule type" value="Genomic_DNA"/>
</dbReference>
<dbReference type="Proteomes" id="UP001219956">
    <property type="component" value="Unassembled WGS sequence"/>
</dbReference>
<proteinExistence type="predicted"/>
<protein>
    <submittedName>
        <fullName evidence="1">Uncharacterized protein</fullName>
    </submittedName>
</protein>
<accession>A0ABT5IVB8</accession>
<comment type="caution">
    <text evidence="1">The sequence shown here is derived from an EMBL/GenBank/DDBJ whole genome shotgun (WGS) entry which is preliminary data.</text>
</comment>
<evidence type="ECO:0000313" key="2">
    <source>
        <dbReference type="Proteomes" id="UP001219956"/>
    </source>
</evidence>
<dbReference type="RefSeq" id="WP_272750873.1">
    <property type="nucleotide sequence ID" value="NZ_JAQQLF010000005.1"/>
</dbReference>
<reference evidence="1 2" key="1">
    <citation type="submission" date="2023-01" db="EMBL/GenBank/DDBJ databases">
        <title>Novel species of the genus Vogesella isolated from rivers.</title>
        <authorList>
            <person name="Lu H."/>
        </authorList>
    </citation>
    <scope>NUCLEOTIDE SEQUENCE [LARGE SCALE GENOMIC DNA]</scope>
    <source>
        <strain evidence="1 2">DC21W</strain>
    </source>
</reference>
<name>A0ABT5IVB8_9NEIS</name>
<dbReference type="PANTHER" id="PTHR42958">
    <property type="entry name" value="HYDROGENASE-2 LARGE CHAIN"/>
    <property type="match status" value="1"/>
</dbReference>
<dbReference type="SUPFAM" id="SSF56762">
    <property type="entry name" value="HydB/Nqo4-like"/>
    <property type="match status" value="1"/>
</dbReference>
<dbReference type="PANTHER" id="PTHR42958:SF4">
    <property type="entry name" value="HYDROGENASE EXPRESSION_FORMATION PROTEIN HUPK"/>
    <property type="match status" value="1"/>
</dbReference>
<dbReference type="InterPro" id="IPR029014">
    <property type="entry name" value="NiFe-Hase_large"/>
</dbReference>
<sequence>MNGITLQRRHGQVSVHWPRLAAEQLFVGRTPAEAIALAPQLFSLCGHAQQLAATLALAAASGQPAAANPQALAAVRLEAIRETLRRWLLDWAPACGQPCDASAIAVLARASTLQDYRQLAAYSIFGTEPAIWCQYGLAGWQQWAAAGDNAAARALQQLLAAAPEAPPALHMLGNTAALAAEPHWLAGHYPSWRSQPVETGALARYQPLLQAWLDTCHVSAARLLARWLALAAWLGEAEAGSDSCTLAGSGLALVDTARGPLLHLATLGSDGHISHYRVLPPTLWHSHPQGCMAQAAANGTAAQIQRRLLLIDPCVSFTLAGIDNEEPPHA</sequence>
<evidence type="ECO:0000313" key="1">
    <source>
        <dbReference type="EMBL" id="MDC7716462.1"/>
    </source>
</evidence>
<gene>
    <name evidence="1" type="ORF">PQU95_04430</name>
</gene>
<keyword evidence="2" id="KW-1185">Reference proteome</keyword>
<dbReference type="Gene3D" id="1.10.645.10">
    <property type="entry name" value="Cytochrome-c3 Hydrogenase, chain B"/>
    <property type="match status" value="2"/>
</dbReference>
<dbReference type="InterPro" id="IPR050867">
    <property type="entry name" value="NiFe/NiFeSe_hydrgnase_LSU"/>
</dbReference>
<organism evidence="1 2">
    <name type="scientific">Vogesella aquatica</name>
    <dbReference type="NCBI Taxonomy" id="2984206"/>
    <lineage>
        <taxon>Bacteria</taxon>
        <taxon>Pseudomonadati</taxon>
        <taxon>Pseudomonadota</taxon>
        <taxon>Betaproteobacteria</taxon>
        <taxon>Neisseriales</taxon>
        <taxon>Chromobacteriaceae</taxon>
        <taxon>Vogesella</taxon>
    </lineage>
</organism>